<dbReference type="Gramene" id="PAN36633">
    <property type="protein sequence ID" value="PAN36633"/>
    <property type="gene ID" value="PAHAL_6G298800"/>
</dbReference>
<evidence type="ECO:0000313" key="2">
    <source>
        <dbReference type="EMBL" id="PAN36633.1"/>
    </source>
</evidence>
<feature type="region of interest" description="Disordered" evidence="1">
    <location>
        <begin position="1"/>
        <end position="80"/>
    </location>
</feature>
<accession>A0A2S3I4R9</accession>
<sequence length="263" mass="27564">MAAPNHADQPPASPTAGHDDHQGAAPDQDPTRLLTELFAGTTLGRVPMDAPDHVEQPAVAGASSASPAAGHDPGVTSSVGEDLSRDLAAVLAKARPLATPAAALKHFFEPPPAPASGVAAGHGAPPWPRTIARALAAAGYYQPPPDLDWINARQGEPAGGSTERAARRREVRRLSKLPTDCLRAGQESRDRRRRRGMVRRCVRTLLSLHEDRRNDRVLSAMMARLATTESGAGDGGTTVSAAPGDASAAEQAELAEMIEKMEL</sequence>
<dbReference type="EMBL" id="CM008051">
    <property type="protein sequence ID" value="PAN36633.1"/>
    <property type="molecule type" value="Genomic_DNA"/>
</dbReference>
<evidence type="ECO:0000256" key="1">
    <source>
        <dbReference type="SAM" id="MobiDB-lite"/>
    </source>
</evidence>
<gene>
    <name evidence="2" type="ORF">PAHAL_6G298800</name>
</gene>
<feature type="region of interest" description="Disordered" evidence="1">
    <location>
        <begin position="228"/>
        <end position="250"/>
    </location>
</feature>
<feature type="compositionally biased region" description="Low complexity" evidence="1">
    <location>
        <begin position="57"/>
        <end position="74"/>
    </location>
</feature>
<name>A0A2S3I4R9_9POAL</name>
<dbReference type="AlphaFoldDB" id="A0A2S3I4R9"/>
<organism evidence="2">
    <name type="scientific">Panicum hallii</name>
    <dbReference type="NCBI Taxonomy" id="206008"/>
    <lineage>
        <taxon>Eukaryota</taxon>
        <taxon>Viridiplantae</taxon>
        <taxon>Streptophyta</taxon>
        <taxon>Embryophyta</taxon>
        <taxon>Tracheophyta</taxon>
        <taxon>Spermatophyta</taxon>
        <taxon>Magnoliopsida</taxon>
        <taxon>Liliopsida</taxon>
        <taxon>Poales</taxon>
        <taxon>Poaceae</taxon>
        <taxon>PACMAD clade</taxon>
        <taxon>Panicoideae</taxon>
        <taxon>Panicodae</taxon>
        <taxon>Paniceae</taxon>
        <taxon>Panicinae</taxon>
        <taxon>Panicum</taxon>
        <taxon>Panicum sect. Panicum</taxon>
    </lineage>
</organism>
<proteinExistence type="predicted"/>
<dbReference type="Proteomes" id="UP000243499">
    <property type="component" value="Chromosome 6"/>
</dbReference>
<protein>
    <submittedName>
        <fullName evidence="2">Uncharacterized protein</fullName>
    </submittedName>
</protein>
<reference evidence="2" key="1">
    <citation type="submission" date="2018-04" db="EMBL/GenBank/DDBJ databases">
        <title>WGS assembly of Panicum hallii.</title>
        <authorList>
            <person name="Lovell J."/>
            <person name="Jenkins J."/>
            <person name="Lowry D."/>
            <person name="Mamidi S."/>
            <person name="Sreedasyam A."/>
            <person name="Weng X."/>
            <person name="Barry K."/>
            <person name="Bonette J."/>
            <person name="Campitelli B."/>
            <person name="Daum C."/>
            <person name="Gordon S."/>
            <person name="Gould B."/>
            <person name="Lipzen A."/>
            <person name="Macqueen A."/>
            <person name="Palacio-Mejia J."/>
            <person name="Plott C."/>
            <person name="Shakirov E."/>
            <person name="Shu S."/>
            <person name="Yoshinaga Y."/>
            <person name="Zane M."/>
            <person name="Rokhsar D."/>
            <person name="Grimwood J."/>
            <person name="Schmutz J."/>
            <person name="Juenger T."/>
        </authorList>
    </citation>
    <scope>NUCLEOTIDE SEQUENCE [LARGE SCALE GENOMIC DNA]</scope>
    <source>
        <strain evidence="2">FIL2</strain>
    </source>
</reference>